<protein>
    <submittedName>
        <fullName evidence="3">Uncharacterized protein LOC106160068 isoform X2</fullName>
    </submittedName>
</protein>
<organism evidence="2 3">
    <name type="scientific">Lingula anatina</name>
    <name type="common">Brachiopod</name>
    <name type="synonym">Lingula unguis</name>
    <dbReference type="NCBI Taxonomy" id="7574"/>
    <lineage>
        <taxon>Eukaryota</taxon>
        <taxon>Metazoa</taxon>
        <taxon>Spiralia</taxon>
        <taxon>Lophotrochozoa</taxon>
        <taxon>Brachiopoda</taxon>
        <taxon>Linguliformea</taxon>
        <taxon>Lingulata</taxon>
        <taxon>Lingulida</taxon>
        <taxon>Linguloidea</taxon>
        <taxon>Lingulidae</taxon>
        <taxon>Lingula</taxon>
    </lineage>
</organism>
<dbReference type="GeneID" id="106160068"/>
<feature type="region of interest" description="Disordered" evidence="1">
    <location>
        <begin position="21"/>
        <end position="93"/>
    </location>
</feature>
<proteinExistence type="predicted"/>
<reference evidence="3" key="1">
    <citation type="submission" date="2025-08" db="UniProtKB">
        <authorList>
            <consortium name="RefSeq"/>
        </authorList>
    </citation>
    <scope>IDENTIFICATION</scope>
    <source>
        <tissue evidence="3">Gonads</tissue>
    </source>
</reference>
<name>A0A1S3I195_LINAN</name>
<dbReference type="Proteomes" id="UP000085678">
    <property type="component" value="Unplaced"/>
</dbReference>
<accession>A0A1S3I195</accession>
<evidence type="ECO:0000256" key="1">
    <source>
        <dbReference type="SAM" id="MobiDB-lite"/>
    </source>
</evidence>
<gene>
    <name evidence="3" type="primary">LOC106160068</name>
</gene>
<dbReference type="AlphaFoldDB" id="A0A1S3I195"/>
<keyword evidence="2" id="KW-1185">Reference proteome</keyword>
<sequence length="115" mass="13439">MKRNHFEQPEYRNWQFFVLHKPTNVNPPGSRENRPTEVKQPFQRARAVSEDDDKPPPIPTKSEGAFLDVSQGQHYDGVMRYPPMTRSRSSTDNKYHSLERNFFSKKGTTNDAMII</sequence>
<dbReference type="RefSeq" id="XP_013392033.1">
    <property type="nucleotide sequence ID" value="XM_013536579.2"/>
</dbReference>
<evidence type="ECO:0000313" key="2">
    <source>
        <dbReference type="Proteomes" id="UP000085678"/>
    </source>
</evidence>
<evidence type="ECO:0000313" key="3">
    <source>
        <dbReference type="RefSeq" id="XP_013392033.1"/>
    </source>
</evidence>